<dbReference type="PANTHER" id="PTHR37833:SF1">
    <property type="entry name" value="SIGNAL PEPTIDE PROTEIN"/>
    <property type="match status" value="1"/>
</dbReference>
<proteinExistence type="predicted"/>
<dbReference type="EMBL" id="UOEP01000065">
    <property type="protein sequence ID" value="VAW16682.1"/>
    <property type="molecule type" value="Genomic_DNA"/>
</dbReference>
<dbReference type="InterPro" id="IPR013783">
    <property type="entry name" value="Ig-like_fold"/>
</dbReference>
<evidence type="ECO:0008006" key="3">
    <source>
        <dbReference type="Google" id="ProtNLM"/>
    </source>
</evidence>
<protein>
    <recommendedName>
        <fullName evidence="3">DUF1573 domain-containing protein</fullName>
    </recommendedName>
</protein>
<reference evidence="2" key="1">
    <citation type="submission" date="2018-06" db="EMBL/GenBank/DDBJ databases">
        <authorList>
            <person name="Zhirakovskaya E."/>
        </authorList>
    </citation>
    <scope>NUCLEOTIDE SEQUENCE</scope>
</reference>
<feature type="region of interest" description="Disordered" evidence="1">
    <location>
        <begin position="341"/>
        <end position="363"/>
    </location>
</feature>
<name>A0A3B0TQF2_9ZZZZ</name>
<evidence type="ECO:0000256" key="1">
    <source>
        <dbReference type="SAM" id="MobiDB-lite"/>
    </source>
</evidence>
<dbReference type="InterPro" id="IPR011467">
    <property type="entry name" value="DUF1573"/>
</dbReference>
<dbReference type="NCBIfam" id="NF012200">
    <property type="entry name" value="choice_anch_D"/>
    <property type="match status" value="1"/>
</dbReference>
<dbReference type="PANTHER" id="PTHR37833">
    <property type="entry name" value="LIPOPROTEIN-RELATED"/>
    <property type="match status" value="1"/>
</dbReference>
<dbReference type="AlphaFoldDB" id="A0A3B0TQF2"/>
<sequence>MRHLLRFAIALTVIAATITANAQDMAKITFEKTTHDFGTFKEDAGSQTTEFVFKNEGNSPLVLNNVRASCGCTTPKWTREPVAPGEKGVIKVSYNPRNRPGSFNKTITVQSNASNSTVILNIKGSVQKHVKTIAELYPRTIGKLRVKRNHISFVKIKQSEVKTETLELVNDTDEPIKVSVKKTSDYITAKVTPEVIPAKGKGVLEATFDANKTNTYGFISSRIYLSVDGSNDYKSSVGVSATVEEDFSKLTPEELANAPVVAFDSRTFDFGEIQQGDKAEHTFTIKNEGKSDLVIRRVKSSCGCTAVTPSKTVIAQGETAPIKVVFDSRGKKGRQSKSITVITNDPKSPTSTLRISSNIKVGS</sequence>
<dbReference type="Pfam" id="PF07610">
    <property type="entry name" value="DUF1573"/>
    <property type="match status" value="2"/>
</dbReference>
<evidence type="ECO:0000313" key="2">
    <source>
        <dbReference type="EMBL" id="VAW16682.1"/>
    </source>
</evidence>
<dbReference type="Gene3D" id="2.60.40.10">
    <property type="entry name" value="Immunoglobulins"/>
    <property type="match status" value="3"/>
</dbReference>
<gene>
    <name evidence="2" type="ORF">MNBD_BACTEROID01-267</name>
</gene>
<organism evidence="2">
    <name type="scientific">hydrothermal vent metagenome</name>
    <dbReference type="NCBI Taxonomy" id="652676"/>
    <lineage>
        <taxon>unclassified sequences</taxon>
        <taxon>metagenomes</taxon>
        <taxon>ecological metagenomes</taxon>
    </lineage>
</organism>
<accession>A0A3B0TQF2</accession>